<evidence type="ECO:0000313" key="5">
    <source>
        <dbReference type="EMBL" id="KRO17170.1"/>
    </source>
</evidence>
<dbReference type="EMBL" id="JQCE01000021">
    <property type="protein sequence ID" value="KRO17170.1"/>
    <property type="molecule type" value="Genomic_DNA"/>
</dbReference>
<dbReference type="STRING" id="1293598.IV56_GL000496"/>
<gene>
    <name evidence="5" type="ORF">IV56_GL000496</name>
</gene>
<comment type="similarity">
    <text evidence="1">Belongs to the CbxX/CfxQ family.</text>
</comment>
<sequence length="637" mass="70285">MGPDDTSLFHKRTTWDFDQALEKAADGDTIEIQQGFSPQTDQIIRLKKNITIQGHVQINTETNHRLFTNTIGAIFVSNQAQVTLKDICIQITSEKSNAINVKGASNVIAQRVLVESLAQEGVNYPVIYAEDNSKIDFYDVTAQPSKIADGNFSAFILDSTLTVANSWLGCRISLSHSAASLKEVTVVYHESNALYMEKESTATVIDSWLDGGKVTEKSNWPCVRVLDSKLTLTNSSVLQPNFNAALSGKNATFTIDQGNLDSVALMSSVAHISQVTISESLAIKAQSVLQATTIFIKGIANGNINLFGNQQSKIQADQIYFGMLTDPNIKMEQDVDLDVGTFKQLAYNQTNHTFIKNEKNLYTITADAGKIVFFGEKPALVQLNEMIGLPVVKNEVEEFVAMAEMNKRREDQGLANTGMTLHSLFLGNPGTGKTTVARIVGKILYQKGIVASDKFVETSRTDLVAGYVGQTAIKTREKLEEALGGVLFIDEAYTLANGSDNDFGSEAINEILKFMEDHRDDLVIIFAGYTDNMTDFLKMNEGLASRIPNRFNFEDYTLDELAQIGLSDLNKNNYTVNVDDYTDLIAHNYGLSNDHSNGRWIRNLNEQLLRKVAVRLARTGTEDLSTITAEDILATKL</sequence>
<dbReference type="InterPro" id="IPR000641">
    <property type="entry name" value="CbxX/CfxQ"/>
</dbReference>
<accession>A0A0R2MXM4</accession>
<dbReference type="GO" id="GO:0016887">
    <property type="term" value="F:ATP hydrolysis activity"/>
    <property type="evidence" value="ECO:0007669"/>
    <property type="project" value="InterPro"/>
</dbReference>
<dbReference type="InterPro" id="IPR027417">
    <property type="entry name" value="P-loop_NTPase"/>
</dbReference>
<dbReference type="PANTHER" id="PTHR43392:SF2">
    <property type="entry name" value="AAA-TYPE ATPASE FAMILY PROTEIN _ ANKYRIN REPEAT FAMILY PROTEIN"/>
    <property type="match status" value="1"/>
</dbReference>
<dbReference type="InterPro" id="IPR003959">
    <property type="entry name" value="ATPase_AAA_core"/>
</dbReference>
<keyword evidence="2" id="KW-0547">Nucleotide-binding</keyword>
<dbReference type="Pfam" id="PF17866">
    <property type="entry name" value="AAA_lid_6"/>
    <property type="match status" value="1"/>
</dbReference>
<dbReference type="InterPro" id="IPR050773">
    <property type="entry name" value="CbxX/CfxQ_RuBisCO_ESX"/>
</dbReference>
<name>A0A0R2MXM4_9LACO</name>
<evidence type="ECO:0000256" key="3">
    <source>
        <dbReference type="ARBA" id="ARBA00022840"/>
    </source>
</evidence>
<dbReference type="PANTHER" id="PTHR43392">
    <property type="entry name" value="AAA-TYPE ATPASE FAMILY PROTEIN / ANKYRIN REPEAT FAMILY PROTEIN"/>
    <property type="match status" value="1"/>
</dbReference>
<proteinExistence type="inferred from homology"/>
<feature type="domain" description="AAA+ ATPase" evidence="4">
    <location>
        <begin position="419"/>
        <end position="557"/>
    </location>
</feature>
<dbReference type="PATRIC" id="fig|1293598.4.peg.530"/>
<dbReference type="FunFam" id="3.40.50.300:FF:000216">
    <property type="entry name" value="Type VII secretion ATPase EccA"/>
    <property type="match status" value="1"/>
</dbReference>
<dbReference type="Pfam" id="PF00004">
    <property type="entry name" value="AAA"/>
    <property type="match status" value="1"/>
</dbReference>
<dbReference type="Gene3D" id="3.40.50.300">
    <property type="entry name" value="P-loop containing nucleotide triphosphate hydrolases"/>
    <property type="match status" value="1"/>
</dbReference>
<dbReference type="InterPro" id="IPR011050">
    <property type="entry name" value="Pectin_lyase_fold/virulence"/>
</dbReference>
<evidence type="ECO:0000256" key="1">
    <source>
        <dbReference type="ARBA" id="ARBA00010378"/>
    </source>
</evidence>
<keyword evidence="3" id="KW-0067">ATP-binding</keyword>
<dbReference type="PRINTS" id="PR00819">
    <property type="entry name" value="CBXCFQXSUPER"/>
</dbReference>
<dbReference type="Gene3D" id="1.10.8.60">
    <property type="match status" value="1"/>
</dbReference>
<dbReference type="SUPFAM" id="SSF51126">
    <property type="entry name" value="Pectin lyase-like"/>
    <property type="match status" value="1"/>
</dbReference>
<evidence type="ECO:0000256" key="2">
    <source>
        <dbReference type="ARBA" id="ARBA00022741"/>
    </source>
</evidence>
<dbReference type="Proteomes" id="UP000050969">
    <property type="component" value="Unassembled WGS sequence"/>
</dbReference>
<dbReference type="GO" id="GO:0005524">
    <property type="term" value="F:ATP binding"/>
    <property type="evidence" value="ECO:0007669"/>
    <property type="project" value="UniProtKB-KW"/>
</dbReference>
<evidence type="ECO:0000259" key="4">
    <source>
        <dbReference type="SMART" id="SM00382"/>
    </source>
</evidence>
<organism evidence="5 6">
    <name type="scientific">Lacticaseibacillus saniviri JCM 17471 = DSM 24301</name>
    <dbReference type="NCBI Taxonomy" id="1293598"/>
    <lineage>
        <taxon>Bacteria</taxon>
        <taxon>Bacillati</taxon>
        <taxon>Bacillota</taxon>
        <taxon>Bacilli</taxon>
        <taxon>Lactobacillales</taxon>
        <taxon>Lactobacillaceae</taxon>
        <taxon>Lacticaseibacillus</taxon>
    </lineage>
</organism>
<dbReference type="SUPFAM" id="SSF52540">
    <property type="entry name" value="P-loop containing nucleoside triphosphate hydrolases"/>
    <property type="match status" value="1"/>
</dbReference>
<dbReference type="InterPro" id="IPR003593">
    <property type="entry name" value="AAA+_ATPase"/>
</dbReference>
<comment type="caution">
    <text evidence="5">The sequence shown here is derived from an EMBL/GenBank/DDBJ whole genome shotgun (WGS) entry which is preliminary data.</text>
</comment>
<dbReference type="CDD" id="cd00009">
    <property type="entry name" value="AAA"/>
    <property type="match status" value="1"/>
</dbReference>
<dbReference type="SMART" id="SM00382">
    <property type="entry name" value="AAA"/>
    <property type="match status" value="1"/>
</dbReference>
<evidence type="ECO:0000313" key="6">
    <source>
        <dbReference type="Proteomes" id="UP000050969"/>
    </source>
</evidence>
<protein>
    <recommendedName>
        <fullName evidence="4">AAA+ ATPase domain-containing protein</fullName>
    </recommendedName>
</protein>
<dbReference type="AlphaFoldDB" id="A0A0R2MXM4"/>
<reference evidence="5 6" key="1">
    <citation type="journal article" date="2015" name="Genome Announc.">
        <title>Expanding the biotechnology potential of lactobacilli through comparative genomics of 213 strains and associated genera.</title>
        <authorList>
            <person name="Sun Z."/>
            <person name="Harris H.M."/>
            <person name="McCann A."/>
            <person name="Guo C."/>
            <person name="Argimon S."/>
            <person name="Zhang W."/>
            <person name="Yang X."/>
            <person name="Jeffery I.B."/>
            <person name="Cooney J.C."/>
            <person name="Kagawa T.F."/>
            <person name="Liu W."/>
            <person name="Song Y."/>
            <person name="Salvetti E."/>
            <person name="Wrobel A."/>
            <person name="Rasinkangas P."/>
            <person name="Parkhill J."/>
            <person name="Rea M.C."/>
            <person name="O'Sullivan O."/>
            <person name="Ritari J."/>
            <person name="Douillard F.P."/>
            <person name="Paul Ross R."/>
            <person name="Yang R."/>
            <person name="Briner A.E."/>
            <person name="Felis G.E."/>
            <person name="de Vos W.M."/>
            <person name="Barrangou R."/>
            <person name="Klaenhammer T.R."/>
            <person name="Caufield P.W."/>
            <person name="Cui Y."/>
            <person name="Zhang H."/>
            <person name="O'Toole P.W."/>
        </authorList>
    </citation>
    <scope>NUCLEOTIDE SEQUENCE [LARGE SCALE GENOMIC DNA]</scope>
    <source>
        <strain evidence="5 6">DSM 24301</strain>
    </source>
</reference>
<keyword evidence="6" id="KW-1185">Reference proteome</keyword>
<dbReference type="InterPro" id="IPR041627">
    <property type="entry name" value="AAA_lid_6"/>
</dbReference>